<dbReference type="InterPro" id="IPR005064">
    <property type="entry name" value="BUG"/>
</dbReference>
<gene>
    <name evidence="3" type="ORF">P3W85_14820</name>
</gene>
<organism evidence="3 4">
    <name type="scientific">Cupriavidus basilensis</name>
    <dbReference type="NCBI Taxonomy" id="68895"/>
    <lineage>
        <taxon>Bacteria</taxon>
        <taxon>Pseudomonadati</taxon>
        <taxon>Pseudomonadota</taxon>
        <taxon>Betaproteobacteria</taxon>
        <taxon>Burkholderiales</taxon>
        <taxon>Burkholderiaceae</taxon>
        <taxon>Cupriavidus</taxon>
    </lineage>
</organism>
<dbReference type="PANTHER" id="PTHR42928">
    <property type="entry name" value="TRICARBOXYLATE-BINDING PROTEIN"/>
    <property type="match status" value="1"/>
</dbReference>
<reference evidence="3 4" key="1">
    <citation type="submission" date="2023-03" db="EMBL/GenBank/DDBJ databases">
        <title>Draft assemblies of triclosan tolerant bacteria isolated from returned activated sludge.</title>
        <authorList>
            <person name="Van Hamelsveld S."/>
        </authorList>
    </citation>
    <scope>NUCLEOTIDE SEQUENCE [LARGE SCALE GENOMIC DNA]</scope>
    <source>
        <strain evidence="3 4">GW210010_S58</strain>
    </source>
</reference>
<evidence type="ECO:0000313" key="3">
    <source>
        <dbReference type="EMBL" id="MDF3834214.1"/>
    </source>
</evidence>
<comment type="similarity">
    <text evidence="1">Belongs to the UPF0065 (bug) family.</text>
</comment>
<dbReference type="PIRSF" id="PIRSF017082">
    <property type="entry name" value="YflP"/>
    <property type="match status" value="1"/>
</dbReference>
<protein>
    <submittedName>
        <fullName evidence="3">Tripartite tricarboxylate transporter substrate binding protein</fullName>
    </submittedName>
</protein>
<accession>A0ABT6ANM0</accession>
<dbReference type="RefSeq" id="WP_276265352.1">
    <property type="nucleotide sequence ID" value="NZ_JARJLM010000256.1"/>
</dbReference>
<proteinExistence type="inferred from homology"/>
<evidence type="ECO:0000256" key="1">
    <source>
        <dbReference type="ARBA" id="ARBA00006987"/>
    </source>
</evidence>
<dbReference type="InterPro" id="IPR042100">
    <property type="entry name" value="Bug_dom1"/>
</dbReference>
<dbReference type="EMBL" id="JARJLM010000256">
    <property type="protein sequence ID" value="MDF3834214.1"/>
    <property type="molecule type" value="Genomic_DNA"/>
</dbReference>
<dbReference type="Gene3D" id="3.40.190.150">
    <property type="entry name" value="Bordetella uptake gene, domain 1"/>
    <property type="match status" value="1"/>
</dbReference>
<comment type="caution">
    <text evidence="3">The sequence shown here is derived from an EMBL/GenBank/DDBJ whole genome shotgun (WGS) entry which is preliminary data.</text>
</comment>
<dbReference type="PANTHER" id="PTHR42928:SF5">
    <property type="entry name" value="BLR1237 PROTEIN"/>
    <property type="match status" value="1"/>
</dbReference>
<name>A0ABT6ANM0_9BURK</name>
<feature type="signal peptide" evidence="2">
    <location>
        <begin position="1"/>
        <end position="24"/>
    </location>
</feature>
<keyword evidence="4" id="KW-1185">Reference proteome</keyword>
<keyword evidence="2" id="KW-0732">Signal</keyword>
<sequence length="322" mass="33261">MKTRQFRRLATGIAFAAVAGASQAAPYPSQPIRLVVPFAAGGLTDVLARQLSKTLQGALKQPVVVDNKPGAGGIIGAEIVAKARADGYTLLVTTTAHVVNPAVAKSLPYNTEKDFAPIAKLASTPTVLAVNPSVPANNLKELLAFARQSGGVTYGSSGPGGITHLSGELLAARTGAPFVHVPYKGTALAVNDLLGGQINASFVDALTATKFVESGKLRAIGVTTASRSAALPNVPTLAEQGVPGYDTEIWIGFYAPGGTPPEVLGRLNQLAVASMTEPAFRATLQQQGTTAGTMGLAEFQAYVASEIAKWRIVVQTAHIQPQ</sequence>
<dbReference type="Gene3D" id="3.40.190.10">
    <property type="entry name" value="Periplasmic binding protein-like II"/>
    <property type="match status" value="1"/>
</dbReference>
<evidence type="ECO:0000313" key="4">
    <source>
        <dbReference type="Proteomes" id="UP001216674"/>
    </source>
</evidence>
<feature type="chain" id="PRO_5045289292" evidence="2">
    <location>
        <begin position="25"/>
        <end position="322"/>
    </location>
</feature>
<evidence type="ECO:0000256" key="2">
    <source>
        <dbReference type="SAM" id="SignalP"/>
    </source>
</evidence>
<dbReference type="Proteomes" id="UP001216674">
    <property type="component" value="Unassembled WGS sequence"/>
</dbReference>
<dbReference type="SUPFAM" id="SSF53850">
    <property type="entry name" value="Periplasmic binding protein-like II"/>
    <property type="match status" value="1"/>
</dbReference>
<dbReference type="Pfam" id="PF03401">
    <property type="entry name" value="TctC"/>
    <property type="match status" value="1"/>
</dbReference>
<dbReference type="CDD" id="cd13578">
    <property type="entry name" value="PBP2_Bug27"/>
    <property type="match status" value="1"/>
</dbReference>